<proteinExistence type="predicted"/>
<name>A0A3B0WNY1_9ZZZZ</name>
<dbReference type="EMBL" id="UOFF01000438">
    <property type="protein sequence ID" value="VAW57678.1"/>
    <property type="molecule type" value="Genomic_DNA"/>
</dbReference>
<protein>
    <recommendedName>
        <fullName evidence="2">Cytochrome P460 domain-containing protein</fullName>
    </recommendedName>
</protein>
<evidence type="ECO:0000313" key="1">
    <source>
        <dbReference type="EMBL" id="VAW57678.1"/>
    </source>
</evidence>
<dbReference type="AlphaFoldDB" id="A0A3B0WNY1"/>
<reference evidence="1" key="1">
    <citation type="submission" date="2018-06" db="EMBL/GenBank/DDBJ databases">
        <authorList>
            <person name="Zhirakovskaya E."/>
        </authorList>
    </citation>
    <scope>NUCLEOTIDE SEQUENCE</scope>
</reference>
<dbReference type="Gene3D" id="3.50.70.20">
    <property type="entry name" value="Cytochrome P460"/>
    <property type="match status" value="1"/>
</dbReference>
<gene>
    <name evidence="1" type="ORF">MNBD_GAMMA07-1101</name>
</gene>
<dbReference type="InterPro" id="IPR038142">
    <property type="entry name" value="Cytochrome_P460_sp"/>
</dbReference>
<organism evidence="1">
    <name type="scientific">hydrothermal vent metagenome</name>
    <dbReference type="NCBI Taxonomy" id="652676"/>
    <lineage>
        <taxon>unclassified sequences</taxon>
        <taxon>metagenomes</taxon>
        <taxon>ecological metagenomes</taxon>
    </lineage>
</organism>
<accession>A0A3B0WNY1</accession>
<sequence>MLLSACQSSVTAPPLNNSDDILYAQKLWNVMQKNHLVGEQAMLLQPFFGGAKPHGMILEVYSHLLTVANHKGFLVLKRNYNGDGVSVENVSKNRAKYLSSITIMYQREAGYDEDNLNLFWVKYKPDGKLFVKELKGHKLSLAGRLIKGNNDKSNKACLYCHASAGGGDYIFYPDIKLPGFHYIGH</sequence>
<evidence type="ECO:0008006" key="2">
    <source>
        <dbReference type="Google" id="ProtNLM"/>
    </source>
</evidence>